<dbReference type="Pfam" id="PF02518">
    <property type="entry name" value="HATPase_c"/>
    <property type="match status" value="1"/>
</dbReference>
<dbReference type="EMBL" id="JABZMI010000308">
    <property type="protein sequence ID" value="MBF1165923.1"/>
    <property type="molecule type" value="Genomic_DNA"/>
</dbReference>
<dbReference type="PROSITE" id="PS50109">
    <property type="entry name" value="HIS_KIN"/>
    <property type="match status" value="1"/>
</dbReference>
<keyword evidence="2" id="KW-0808">Transferase</keyword>
<organism evidence="2 3">
    <name type="scientific">Dechloromonas agitata</name>
    <dbReference type="NCBI Taxonomy" id="73030"/>
    <lineage>
        <taxon>Bacteria</taxon>
        <taxon>Pseudomonadati</taxon>
        <taxon>Pseudomonadota</taxon>
        <taxon>Betaproteobacteria</taxon>
        <taxon>Rhodocyclales</taxon>
        <taxon>Azonexaceae</taxon>
        <taxon>Dechloromonas</taxon>
    </lineage>
</organism>
<dbReference type="Proteomes" id="UP000718593">
    <property type="component" value="Unassembled WGS sequence"/>
</dbReference>
<dbReference type="GO" id="GO:0016301">
    <property type="term" value="F:kinase activity"/>
    <property type="evidence" value="ECO:0007669"/>
    <property type="project" value="UniProtKB-KW"/>
</dbReference>
<gene>
    <name evidence="2" type="ORF">HXL68_12900</name>
</gene>
<reference evidence="2" key="1">
    <citation type="submission" date="2020-04" db="EMBL/GenBank/DDBJ databases">
        <title>Deep metagenomics examines the oral microbiome during advanced dental caries in children, revealing novel taxa and co-occurrences with host molecules.</title>
        <authorList>
            <person name="Baker J.L."/>
            <person name="Morton J.T."/>
            <person name="Dinis M."/>
            <person name="Alvarez R."/>
            <person name="Tran N.C."/>
            <person name="Knight R."/>
            <person name="Edlund A."/>
        </authorList>
    </citation>
    <scope>NUCLEOTIDE SEQUENCE</scope>
    <source>
        <strain evidence="2">JCVI_32_bin.24</strain>
    </source>
</reference>
<protein>
    <submittedName>
        <fullName evidence="2">Sensor histidine kinase</fullName>
    </submittedName>
</protein>
<dbReference type="AlphaFoldDB" id="A0A930BTS9"/>
<dbReference type="InterPro" id="IPR003594">
    <property type="entry name" value="HATPase_dom"/>
</dbReference>
<dbReference type="Gene3D" id="3.30.565.10">
    <property type="entry name" value="Histidine kinase-like ATPase, C-terminal domain"/>
    <property type="match status" value="1"/>
</dbReference>
<dbReference type="SUPFAM" id="SSF55874">
    <property type="entry name" value="ATPase domain of HSP90 chaperone/DNA topoisomerase II/histidine kinase"/>
    <property type="match status" value="1"/>
</dbReference>
<feature type="domain" description="Histidine kinase" evidence="1">
    <location>
        <begin position="109"/>
        <end position="202"/>
    </location>
</feature>
<evidence type="ECO:0000259" key="1">
    <source>
        <dbReference type="PROSITE" id="PS50109"/>
    </source>
</evidence>
<accession>A0A930BTS9</accession>
<evidence type="ECO:0000313" key="2">
    <source>
        <dbReference type="EMBL" id="MBF1165923.1"/>
    </source>
</evidence>
<dbReference type="InterPro" id="IPR036890">
    <property type="entry name" value="HATPase_C_sf"/>
</dbReference>
<comment type="caution">
    <text evidence="2">The sequence shown here is derived from an EMBL/GenBank/DDBJ whole genome shotgun (WGS) entry which is preliminary data.</text>
</comment>
<sequence length="202" mass="21563">MHTLLDVLASGVHDAKNQLFIAESQIASAEARLGIELGEARYAIEAAASRLSRTLAAYHVLRKGATPAVTPVIVGDLCDEVVLDQKRHLASEGIVLTAACSVIDEWPLDRDLVTDMLNNAIQNAGRHAGSHVHLDARLDDGWLVLSVEDDGPGFATLPPPYGTGLMVAERLAGLHVRRGRQGSLQLRNGAGLGGARFELRLP</sequence>
<dbReference type="InterPro" id="IPR005467">
    <property type="entry name" value="His_kinase_dom"/>
</dbReference>
<evidence type="ECO:0000313" key="3">
    <source>
        <dbReference type="Proteomes" id="UP000718593"/>
    </source>
</evidence>
<name>A0A930BTS9_9RHOO</name>
<keyword evidence="2" id="KW-0418">Kinase</keyword>
<proteinExistence type="predicted"/>